<sequence>MSTGTQDFGPPPREAWLMQRRPRELDGVFAVLVGLLDVLLVIIFGYGMIVSGIGAGFDEYADRHAVEGQHDIAVFTGWLAGGGFALAAVSRYWKTAVVHLLLTGLAFVLFSTYPHN</sequence>
<feature type="transmembrane region" description="Helical" evidence="1">
    <location>
        <begin position="72"/>
        <end position="89"/>
    </location>
</feature>
<evidence type="ECO:0000256" key="1">
    <source>
        <dbReference type="SAM" id="Phobius"/>
    </source>
</evidence>
<dbReference type="AlphaFoldDB" id="A0A3Q9EWS1"/>
<gene>
    <name evidence="2" type="ORF">EJ357_30255</name>
</gene>
<keyword evidence="1" id="KW-1133">Transmembrane helix</keyword>
<accession>A0A3Q9EWS1</accession>
<dbReference type="OrthoDB" id="4280162at2"/>
<evidence type="ECO:0000313" key="2">
    <source>
        <dbReference type="EMBL" id="AZQ37204.1"/>
    </source>
</evidence>
<organism evidence="2 3">
    <name type="scientific">Streptomyces cyaneochromogenes</name>
    <dbReference type="NCBI Taxonomy" id="2496836"/>
    <lineage>
        <taxon>Bacteria</taxon>
        <taxon>Bacillati</taxon>
        <taxon>Actinomycetota</taxon>
        <taxon>Actinomycetes</taxon>
        <taxon>Kitasatosporales</taxon>
        <taxon>Streptomycetaceae</taxon>
        <taxon>Streptomyces</taxon>
    </lineage>
</organism>
<name>A0A3Q9EWS1_9ACTN</name>
<feature type="transmembrane region" description="Helical" evidence="1">
    <location>
        <begin position="28"/>
        <end position="52"/>
    </location>
</feature>
<feature type="transmembrane region" description="Helical" evidence="1">
    <location>
        <begin position="96"/>
        <end position="113"/>
    </location>
</feature>
<evidence type="ECO:0000313" key="3">
    <source>
        <dbReference type="Proteomes" id="UP000280298"/>
    </source>
</evidence>
<protein>
    <submittedName>
        <fullName evidence="2">Uncharacterized protein</fullName>
    </submittedName>
</protein>
<proteinExistence type="predicted"/>
<dbReference type="KEGG" id="scya:EJ357_30255"/>
<keyword evidence="1" id="KW-0812">Transmembrane</keyword>
<keyword evidence="1" id="KW-0472">Membrane</keyword>
<reference evidence="2 3" key="1">
    <citation type="journal article" date="2019" name="Int. J. Syst. Evol. Microbiol.">
        <title>Streptomyces cyaneochromogenes sp. nov., a blue pigment-producing actinomycete from manganese-contaminated soil.</title>
        <authorList>
            <person name="Tang X."/>
            <person name="Zhao J."/>
            <person name="Li K."/>
            <person name="Chen Z."/>
            <person name="Sun Y."/>
            <person name="Gao J."/>
        </authorList>
    </citation>
    <scope>NUCLEOTIDE SEQUENCE [LARGE SCALE GENOMIC DNA]</scope>
    <source>
        <strain evidence="2 3">MK-45</strain>
    </source>
</reference>
<dbReference type="Proteomes" id="UP000280298">
    <property type="component" value="Chromosome"/>
</dbReference>
<dbReference type="EMBL" id="CP034539">
    <property type="protein sequence ID" value="AZQ37204.1"/>
    <property type="molecule type" value="Genomic_DNA"/>
</dbReference>
<keyword evidence="3" id="KW-1185">Reference proteome</keyword>